<dbReference type="RefSeq" id="WP_261756409.1">
    <property type="nucleotide sequence ID" value="NZ_CP104562.2"/>
</dbReference>
<dbReference type="SUPFAM" id="SSF47384">
    <property type="entry name" value="Homodimeric domain of signal transducing histidine kinase"/>
    <property type="match status" value="1"/>
</dbReference>
<dbReference type="PRINTS" id="PR00344">
    <property type="entry name" value="BCTRLSENSOR"/>
</dbReference>
<feature type="domain" description="HAMP" evidence="18">
    <location>
        <begin position="227"/>
        <end position="284"/>
    </location>
</feature>
<proteinExistence type="predicted"/>
<dbReference type="InterPro" id="IPR036890">
    <property type="entry name" value="HATPase_C_sf"/>
</dbReference>
<gene>
    <name evidence="19" type="ORF">N4261_16720</name>
</gene>
<keyword evidence="14 16" id="KW-0472">Membrane</keyword>
<dbReference type="InterPro" id="IPR003661">
    <property type="entry name" value="HisK_dim/P_dom"/>
</dbReference>
<evidence type="ECO:0000256" key="9">
    <source>
        <dbReference type="ARBA" id="ARBA00022741"/>
    </source>
</evidence>
<name>A0ABY6AW97_9BURK</name>
<evidence type="ECO:0000256" key="13">
    <source>
        <dbReference type="ARBA" id="ARBA00023012"/>
    </source>
</evidence>
<evidence type="ECO:0000256" key="7">
    <source>
        <dbReference type="ARBA" id="ARBA00022679"/>
    </source>
</evidence>
<keyword evidence="6" id="KW-0597">Phosphoprotein</keyword>
<keyword evidence="13" id="KW-0902">Two-component regulatory system</keyword>
<comment type="catalytic activity">
    <reaction evidence="1">
        <text>ATP + protein L-histidine = ADP + protein N-phospho-L-histidine.</text>
        <dbReference type="EC" id="2.7.13.3"/>
    </reaction>
</comment>
<accession>A0ABY6AW97</accession>
<dbReference type="SMART" id="SM00387">
    <property type="entry name" value="HATPase_c"/>
    <property type="match status" value="1"/>
</dbReference>
<evidence type="ECO:0000256" key="11">
    <source>
        <dbReference type="ARBA" id="ARBA00022840"/>
    </source>
</evidence>
<dbReference type="CDD" id="cd00082">
    <property type="entry name" value="HisKA"/>
    <property type="match status" value="1"/>
</dbReference>
<evidence type="ECO:0000256" key="5">
    <source>
        <dbReference type="ARBA" id="ARBA00022519"/>
    </source>
</evidence>
<dbReference type="InterPro" id="IPR005467">
    <property type="entry name" value="His_kinase_dom"/>
</dbReference>
<dbReference type="Gene3D" id="1.10.287.130">
    <property type="match status" value="1"/>
</dbReference>
<dbReference type="EC" id="2.7.13.3" evidence="3"/>
<keyword evidence="10" id="KW-0418">Kinase</keyword>
<dbReference type="SUPFAM" id="SSF55874">
    <property type="entry name" value="ATPase domain of HSP90 chaperone/DNA topoisomerase II/histidine kinase"/>
    <property type="match status" value="1"/>
</dbReference>
<evidence type="ECO:0000259" key="18">
    <source>
        <dbReference type="PROSITE" id="PS50885"/>
    </source>
</evidence>
<evidence type="ECO:0000256" key="6">
    <source>
        <dbReference type="ARBA" id="ARBA00022553"/>
    </source>
</evidence>
<dbReference type="SMART" id="SM00304">
    <property type="entry name" value="HAMP"/>
    <property type="match status" value="1"/>
</dbReference>
<evidence type="ECO:0000256" key="12">
    <source>
        <dbReference type="ARBA" id="ARBA00022989"/>
    </source>
</evidence>
<dbReference type="InterPro" id="IPR003594">
    <property type="entry name" value="HATPase_dom"/>
</dbReference>
<dbReference type="SMART" id="SM00388">
    <property type="entry name" value="HisKA"/>
    <property type="match status" value="1"/>
</dbReference>
<dbReference type="InterPro" id="IPR003660">
    <property type="entry name" value="HAMP_dom"/>
</dbReference>
<keyword evidence="20" id="KW-1185">Reference proteome</keyword>
<keyword evidence="8 16" id="KW-0812">Transmembrane</keyword>
<evidence type="ECO:0000256" key="15">
    <source>
        <dbReference type="SAM" id="MobiDB-lite"/>
    </source>
</evidence>
<comment type="subcellular location">
    <subcellularLocation>
        <location evidence="2">Cell inner membrane</location>
        <topology evidence="2">Multi-pass membrane protein</topology>
    </subcellularLocation>
</comment>
<dbReference type="PANTHER" id="PTHR44936:SF5">
    <property type="entry name" value="SENSOR HISTIDINE KINASE ENVZ"/>
    <property type="match status" value="1"/>
</dbReference>
<dbReference type="InterPro" id="IPR004358">
    <property type="entry name" value="Sig_transdc_His_kin-like_C"/>
</dbReference>
<dbReference type="InterPro" id="IPR050980">
    <property type="entry name" value="2C_sensor_his_kinase"/>
</dbReference>
<dbReference type="InterPro" id="IPR036097">
    <property type="entry name" value="HisK_dim/P_sf"/>
</dbReference>
<evidence type="ECO:0000256" key="3">
    <source>
        <dbReference type="ARBA" id="ARBA00012438"/>
    </source>
</evidence>
<evidence type="ECO:0000256" key="14">
    <source>
        <dbReference type="ARBA" id="ARBA00023136"/>
    </source>
</evidence>
<organism evidence="19 20">
    <name type="scientific">Roseateles amylovorans</name>
    <dbReference type="NCBI Taxonomy" id="2978473"/>
    <lineage>
        <taxon>Bacteria</taxon>
        <taxon>Pseudomonadati</taxon>
        <taxon>Pseudomonadota</taxon>
        <taxon>Betaproteobacteria</taxon>
        <taxon>Burkholderiales</taxon>
        <taxon>Sphaerotilaceae</taxon>
        <taxon>Roseateles</taxon>
    </lineage>
</organism>
<dbReference type="PROSITE" id="PS50109">
    <property type="entry name" value="HIS_KIN"/>
    <property type="match status" value="1"/>
</dbReference>
<feature type="region of interest" description="Disordered" evidence="15">
    <location>
        <begin position="67"/>
        <end position="197"/>
    </location>
</feature>
<feature type="domain" description="Histidine kinase" evidence="17">
    <location>
        <begin position="292"/>
        <end position="494"/>
    </location>
</feature>
<dbReference type="Gene3D" id="3.30.565.10">
    <property type="entry name" value="Histidine kinase-like ATPase, C-terminal domain"/>
    <property type="match status" value="1"/>
</dbReference>
<dbReference type="Proteomes" id="UP001064933">
    <property type="component" value="Chromosome"/>
</dbReference>
<evidence type="ECO:0000256" key="4">
    <source>
        <dbReference type="ARBA" id="ARBA00022475"/>
    </source>
</evidence>
<keyword evidence="7" id="KW-0808">Transferase</keyword>
<keyword evidence="4" id="KW-1003">Cell membrane</keyword>
<dbReference type="Pfam" id="PF02518">
    <property type="entry name" value="HATPase_c"/>
    <property type="match status" value="1"/>
</dbReference>
<keyword evidence="12 16" id="KW-1133">Transmembrane helix</keyword>
<evidence type="ECO:0000256" key="8">
    <source>
        <dbReference type="ARBA" id="ARBA00022692"/>
    </source>
</evidence>
<evidence type="ECO:0000256" key="1">
    <source>
        <dbReference type="ARBA" id="ARBA00000085"/>
    </source>
</evidence>
<dbReference type="Pfam" id="PF00512">
    <property type="entry name" value="HisKA"/>
    <property type="match status" value="1"/>
</dbReference>
<dbReference type="PROSITE" id="PS50885">
    <property type="entry name" value="HAMP"/>
    <property type="match status" value="1"/>
</dbReference>
<evidence type="ECO:0000259" key="17">
    <source>
        <dbReference type="PROSITE" id="PS50109"/>
    </source>
</evidence>
<evidence type="ECO:0000313" key="19">
    <source>
        <dbReference type="EMBL" id="UXH76674.1"/>
    </source>
</evidence>
<feature type="compositionally biased region" description="Low complexity" evidence="15">
    <location>
        <begin position="121"/>
        <end position="138"/>
    </location>
</feature>
<feature type="compositionally biased region" description="Basic and acidic residues" evidence="15">
    <location>
        <begin position="145"/>
        <end position="173"/>
    </location>
</feature>
<dbReference type="PANTHER" id="PTHR44936">
    <property type="entry name" value="SENSOR PROTEIN CREC"/>
    <property type="match status" value="1"/>
</dbReference>
<evidence type="ECO:0000256" key="16">
    <source>
        <dbReference type="SAM" id="Phobius"/>
    </source>
</evidence>
<feature type="transmembrane region" description="Helical" evidence="16">
    <location>
        <begin position="27"/>
        <end position="49"/>
    </location>
</feature>
<keyword evidence="5" id="KW-0997">Cell inner membrane</keyword>
<dbReference type="GO" id="GO:0005524">
    <property type="term" value="F:ATP binding"/>
    <property type="evidence" value="ECO:0007669"/>
    <property type="project" value="UniProtKB-KW"/>
</dbReference>
<feature type="compositionally biased region" description="Basic and acidic residues" evidence="15">
    <location>
        <begin position="90"/>
        <end position="100"/>
    </location>
</feature>
<evidence type="ECO:0000256" key="10">
    <source>
        <dbReference type="ARBA" id="ARBA00022777"/>
    </source>
</evidence>
<sequence>MNPSATVWTRLRAGLNRALGDTLARRIFILLWVTLVVAQAAAIGTMHWVRGWDLEISRVPVAPGLPPMPGLMPSPRNAPDDRNAPPPPALERRSADERAAAGDGAASREMQEVKEVPSATGAQGPQGPQGAQGAQGAQRFGDPGLGERDRSASRGVERDPDPDRFRPDPRDRPLPGGGAEFGSAGADDRNGPSARPGAFRGLSTRELLLDYGVRLLVTGLAAWLASRWLARPMRELVQASQALGRSLNQQAPLPLLNEQRGTLEVRESAQVFNAMARQLRRQFNERGLMVAAISHDLRTPLTRLRMRLETLDIPELQRVRSVEDIREMNALVDAVMELFRGDGPGASEPLQDVDLAALAMALTDDRIEQALPVRFLSGDDPVLAKGQPMALRRVLGNLIDNALRYGVRADIQVGQDAQGPWVRVMDAGPGIPPDKLESVFEPFYRLEDSRNRHTGGAGLGLYIARELTLRQRGSLVLNNRPEGGLVAELRLTSE</sequence>
<protein>
    <recommendedName>
        <fullName evidence="3">histidine kinase</fullName>
        <ecNumber evidence="3">2.7.13.3</ecNumber>
    </recommendedName>
</protein>
<dbReference type="EMBL" id="CP104562">
    <property type="protein sequence ID" value="UXH76674.1"/>
    <property type="molecule type" value="Genomic_DNA"/>
</dbReference>
<evidence type="ECO:0000313" key="20">
    <source>
        <dbReference type="Proteomes" id="UP001064933"/>
    </source>
</evidence>
<reference evidence="19" key="1">
    <citation type="submission" date="2022-10" db="EMBL/GenBank/DDBJ databases">
        <title>Characterization and whole genome sequencing of a new Roseateles species, isolated from fresh water.</title>
        <authorList>
            <person name="Guliayeva D.Y."/>
            <person name="Akhremchuk A.E."/>
            <person name="Sikolenko M.A."/>
            <person name="Valentovich L.N."/>
            <person name="Sidarenka A.V."/>
        </authorList>
    </citation>
    <scope>NUCLEOTIDE SEQUENCE</scope>
    <source>
        <strain evidence="19">BIM B-1768</strain>
    </source>
</reference>
<dbReference type="CDD" id="cd00075">
    <property type="entry name" value="HATPase"/>
    <property type="match status" value="1"/>
</dbReference>
<keyword evidence="9" id="KW-0547">Nucleotide-binding</keyword>
<evidence type="ECO:0000256" key="2">
    <source>
        <dbReference type="ARBA" id="ARBA00004429"/>
    </source>
</evidence>
<keyword evidence="11 19" id="KW-0067">ATP-binding</keyword>